<comment type="caution">
    <text evidence="2">The sequence shown here is derived from an EMBL/GenBank/DDBJ whole genome shotgun (WGS) entry which is preliminary data.</text>
</comment>
<dbReference type="Proteomes" id="UP000799764">
    <property type="component" value="Unassembled WGS sequence"/>
</dbReference>
<sequence>MAPGKCIRSPSKQIEVESDSATSRNNNGRCAITRVKASHWNEVQEETDLEWWRLYGPEASNEVSDTDSGWETDSDDELSEYDPDELSEYESESDEDQSENRIDEAREAQIRNFVESLEHIEHGSISPQDSRCPICRLPYGETDEFDDMYEPLALPEDPQEAETVSLFQEMPLGARRPNNDTVILPCRHVFG</sequence>
<name>A0A9P4PQH5_9PLEO</name>
<gene>
    <name evidence="2" type="ORF">P171DRAFT_440753</name>
</gene>
<dbReference type="AlphaFoldDB" id="A0A9P4PQH5"/>
<keyword evidence="3" id="KW-1185">Reference proteome</keyword>
<accession>A0A9P4PQH5</accession>
<evidence type="ECO:0000313" key="2">
    <source>
        <dbReference type="EMBL" id="KAF2448365.1"/>
    </source>
</evidence>
<feature type="region of interest" description="Disordered" evidence="1">
    <location>
        <begin position="1"/>
        <end position="28"/>
    </location>
</feature>
<feature type="compositionally biased region" description="Polar residues" evidence="1">
    <location>
        <begin position="19"/>
        <end position="28"/>
    </location>
</feature>
<organism evidence="2 3">
    <name type="scientific">Karstenula rhodostoma CBS 690.94</name>
    <dbReference type="NCBI Taxonomy" id="1392251"/>
    <lineage>
        <taxon>Eukaryota</taxon>
        <taxon>Fungi</taxon>
        <taxon>Dikarya</taxon>
        <taxon>Ascomycota</taxon>
        <taxon>Pezizomycotina</taxon>
        <taxon>Dothideomycetes</taxon>
        <taxon>Pleosporomycetidae</taxon>
        <taxon>Pleosporales</taxon>
        <taxon>Massarineae</taxon>
        <taxon>Didymosphaeriaceae</taxon>
        <taxon>Karstenula</taxon>
    </lineage>
</organism>
<feature type="region of interest" description="Disordered" evidence="1">
    <location>
        <begin position="51"/>
        <end position="106"/>
    </location>
</feature>
<dbReference type="OrthoDB" id="5396564at2759"/>
<protein>
    <submittedName>
        <fullName evidence="2">Uncharacterized protein</fullName>
    </submittedName>
</protein>
<feature type="compositionally biased region" description="Acidic residues" evidence="1">
    <location>
        <begin position="64"/>
        <end position="97"/>
    </location>
</feature>
<evidence type="ECO:0000313" key="3">
    <source>
        <dbReference type="Proteomes" id="UP000799764"/>
    </source>
</evidence>
<proteinExistence type="predicted"/>
<dbReference type="EMBL" id="MU001495">
    <property type="protein sequence ID" value="KAF2448365.1"/>
    <property type="molecule type" value="Genomic_DNA"/>
</dbReference>
<reference evidence="2" key="1">
    <citation type="journal article" date="2020" name="Stud. Mycol.">
        <title>101 Dothideomycetes genomes: a test case for predicting lifestyles and emergence of pathogens.</title>
        <authorList>
            <person name="Haridas S."/>
            <person name="Albert R."/>
            <person name="Binder M."/>
            <person name="Bloem J."/>
            <person name="Labutti K."/>
            <person name="Salamov A."/>
            <person name="Andreopoulos B."/>
            <person name="Baker S."/>
            <person name="Barry K."/>
            <person name="Bills G."/>
            <person name="Bluhm B."/>
            <person name="Cannon C."/>
            <person name="Castanera R."/>
            <person name="Culley D."/>
            <person name="Daum C."/>
            <person name="Ezra D."/>
            <person name="Gonzalez J."/>
            <person name="Henrissat B."/>
            <person name="Kuo A."/>
            <person name="Liang C."/>
            <person name="Lipzen A."/>
            <person name="Lutzoni F."/>
            <person name="Magnuson J."/>
            <person name="Mondo S."/>
            <person name="Nolan M."/>
            <person name="Ohm R."/>
            <person name="Pangilinan J."/>
            <person name="Park H.-J."/>
            <person name="Ramirez L."/>
            <person name="Alfaro M."/>
            <person name="Sun H."/>
            <person name="Tritt A."/>
            <person name="Yoshinaga Y."/>
            <person name="Zwiers L.-H."/>
            <person name="Turgeon B."/>
            <person name="Goodwin S."/>
            <person name="Spatafora J."/>
            <person name="Crous P."/>
            <person name="Grigoriev I."/>
        </authorList>
    </citation>
    <scope>NUCLEOTIDE SEQUENCE</scope>
    <source>
        <strain evidence="2">CBS 690.94</strain>
    </source>
</reference>
<evidence type="ECO:0000256" key="1">
    <source>
        <dbReference type="SAM" id="MobiDB-lite"/>
    </source>
</evidence>